<evidence type="ECO:0000256" key="1">
    <source>
        <dbReference type="SAM" id="MobiDB-lite"/>
    </source>
</evidence>
<feature type="compositionally biased region" description="Basic residues" evidence="1">
    <location>
        <begin position="366"/>
        <end position="392"/>
    </location>
</feature>
<feature type="compositionally biased region" description="Basic and acidic residues" evidence="1">
    <location>
        <begin position="406"/>
        <end position="418"/>
    </location>
</feature>
<feature type="compositionally biased region" description="Gly residues" evidence="1">
    <location>
        <begin position="469"/>
        <end position="478"/>
    </location>
</feature>
<protein>
    <submittedName>
        <fullName evidence="2">Adenylosuccinate lyase @ SAICAR lyase</fullName>
        <ecNumber evidence="2">4.3.2.2</ecNumber>
    </submittedName>
</protein>
<keyword evidence="2" id="KW-0456">Lyase</keyword>
<feature type="compositionally biased region" description="Basic residues" evidence="1">
    <location>
        <begin position="63"/>
        <end position="73"/>
    </location>
</feature>
<feature type="non-terminal residue" evidence="2">
    <location>
        <position position="1"/>
    </location>
</feature>
<reference evidence="2" key="1">
    <citation type="submission" date="2020-02" db="EMBL/GenBank/DDBJ databases">
        <authorList>
            <person name="Meier V. D."/>
        </authorList>
    </citation>
    <scope>NUCLEOTIDE SEQUENCE</scope>
    <source>
        <strain evidence="2">AVDCRST_MAG11</strain>
    </source>
</reference>
<dbReference type="EC" id="4.3.2.2" evidence="2"/>
<feature type="compositionally biased region" description="Basic and acidic residues" evidence="1">
    <location>
        <begin position="252"/>
        <end position="265"/>
    </location>
</feature>
<feature type="compositionally biased region" description="Basic and acidic residues" evidence="1">
    <location>
        <begin position="48"/>
        <end position="62"/>
    </location>
</feature>
<feature type="compositionally biased region" description="Basic residues" evidence="1">
    <location>
        <begin position="240"/>
        <end position="251"/>
    </location>
</feature>
<feature type="non-terminal residue" evidence="2">
    <location>
        <position position="478"/>
    </location>
</feature>
<dbReference type="GO" id="GO:0016829">
    <property type="term" value="F:lyase activity"/>
    <property type="evidence" value="ECO:0007669"/>
    <property type="project" value="UniProtKB-KW"/>
</dbReference>
<proteinExistence type="predicted"/>
<feature type="compositionally biased region" description="Basic and acidic residues" evidence="1">
    <location>
        <begin position="211"/>
        <end position="239"/>
    </location>
</feature>
<organism evidence="2">
    <name type="scientific">uncultured Gemmatimonadaceae bacterium</name>
    <dbReference type="NCBI Taxonomy" id="246130"/>
    <lineage>
        <taxon>Bacteria</taxon>
        <taxon>Pseudomonadati</taxon>
        <taxon>Gemmatimonadota</taxon>
        <taxon>Gemmatimonadia</taxon>
        <taxon>Gemmatimonadales</taxon>
        <taxon>Gemmatimonadaceae</taxon>
        <taxon>environmental samples</taxon>
    </lineage>
</organism>
<sequence>EPRPHPLHLAPLRALRLQGDARALVAADPPRGVAAALARARRGRARARRGDPRAGDRRDARAGRAHRLRRGGRVRAAVPPRRDGARARVRRRGAGGAAVHPPRRDERVRHRQRRPDHHAARAAAPARQGRRGARRPRRLRAGVARGADPRLHAPAAGAAHHRGQARDALDAGPRARPRGPRPPDRHAPLPWRQGDHGHPGELPRPVRRRPREGSRARPPRDRGDGVRRAAAGHRADVHAQARRAGARRRERRGRERGQVRGRRPDAAGLRRGRGAVRDRADRLVGDGVQAQPDARRADQRPRALRAQPGGERERDALGAVLRAHARRLGEPPARAPRSVPRHRRDPAADAQRGVGARGPPGPRALARARRAAVHGHRGAHRARRPRGRRPAGRARGDPAAQHRGRPRGEARGAPERHARAARRRPGVRRAPRRPAGRRRPRALHRPRARAGGRVPGRSRRSAPRRGGRRGPGGGAAGM</sequence>
<feature type="region of interest" description="Disordered" evidence="1">
    <location>
        <begin position="36"/>
        <end position="478"/>
    </location>
</feature>
<gene>
    <name evidence="2" type="ORF">AVDCRST_MAG11-1882</name>
</gene>
<feature type="compositionally biased region" description="Basic residues" evidence="1">
    <location>
        <begin position="128"/>
        <end position="140"/>
    </location>
</feature>
<name>A0A6J4KYM8_9BACT</name>
<feature type="compositionally biased region" description="Basic residues" evidence="1">
    <location>
        <begin position="419"/>
        <end position="468"/>
    </location>
</feature>
<dbReference type="EMBL" id="CADCTU010000435">
    <property type="protein sequence ID" value="CAA9318203.1"/>
    <property type="molecule type" value="Genomic_DNA"/>
</dbReference>
<evidence type="ECO:0000313" key="2">
    <source>
        <dbReference type="EMBL" id="CAA9318203.1"/>
    </source>
</evidence>
<accession>A0A6J4KYM8</accession>
<dbReference type="AlphaFoldDB" id="A0A6J4KYM8"/>
<feature type="compositionally biased region" description="Low complexity" evidence="1">
    <location>
        <begin position="141"/>
        <end position="158"/>
    </location>
</feature>
<feature type="compositionally biased region" description="Basic and acidic residues" evidence="1">
    <location>
        <begin position="275"/>
        <end position="284"/>
    </location>
</feature>
<feature type="compositionally biased region" description="Basic and acidic residues" evidence="1">
    <location>
        <begin position="181"/>
        <end position="201"/>
    </location>
</feature>